<keyword evidence="2" id="KW-1185">Reference proteome</keyword>
<name>A0A5N6P5S8_9ASTR</name>
<sequence length="111" mass="12667">MDARTTFLSFLDDGMSLEQRLVASRRPVTTSIVASSRVGWWVVVRMKSSRLELEELDRGSTEMIVSWLNKDFACWVSSRTAETGKNASWRTVTNIIFICFPKHAAYREDGC</sequence>
<dbReference type="Proteomes" id="UP000326396">
    <property type="component" value="Linkage Group LG14"/>
</dbReference>
<accession>A0A5N6P5S8</accession>
<organism evidence="1 2">
    <name type="scientific">Mikania micrantha</name>
    <name type="common">bitter vine</name>
    <dbReference type="NCBI Taxonomy" id="192012"/>
    <lineage>
        <taxon>Eukaryota</taxon>
        <taxon>Viridiplantae</taxon>
        <taxon>Streptophyta</taxon>
        <taxon>Embryophyta</taxon>
        <taxon>Tracheophyta</taxon>
        <taxon>Spermatophyta</taxon>
        <taxon>Magnoliopsida</taxon>
        <taxon>eudicotyledons</taxon>
        <taxon>Gunneridae</taxon>
        <taxon>Pentapetalae</taxon>
        <taxon>asterids</taxon>
        <taxon>campanulids</taxon>
        <taxon>Asterales</taxon>
        <taxon>Asteraceae</taxon>
        <taxon>Asteroideae</taxon>
        <taxon>Heliantheae alliance</taxon>
        <taxon>Eupatorieae</taxon>
        <taxon>Mikania</taxon>
    </lineage>
</organism>
<evidence type="ECO:0000313" key="2">
    <source>
        <dbReference type="Proteomes" id="UP000326396"/>
    </source>
</evidence>
<dbReference type="EMBL" id="SZYD01000006">
    <property type="protein sequence ID" value="KAD5960584.1"/>
    <property type="molecule type" value="Genomic_DNA"/>
</dbReference>
<comment type="caution">
    <text evidence="1">The sequence shown here is derived from an EMBL/GenBank/DDBJ whole genome shotgun (WGS) entry which is preliminary data.</text>
</comment>
<reference evidence="1 2" key="1">
    <citation type="submission" date="2019-05" db="EMBL/GenBank/DDBJ databases">
        <title>Mikania micrantha, genome provides insights into the molecular mechanism of rapid growth.</title>
        <authorList>
            <person name="Liu B."/>
        </authorList>
    </citation>
    <scope>NUCLEOTIDE SEQUENCE [LARGE SCALE GENOMIC DNA]</scope>
    <source>
        <strain evidence="1">NLD-2019</strain>
        <tissue evidence="1">Leaf</tissue>
    </source>
</reference>
<dbReference type="AlphaFoldDB" id="A0A5N6P5S8"/>
<evidence type="ECO:0000313" key="1">
    <source>
        <dbReference type="EMBL" id="KAD5960584.1"/>
    </source>
</evidence>
<gene>
    <name evidence="1" type="ORF">E3N88_12056</name>
</gene>
<protein>
    <submittedName>
        <fullName evidence="1">Uncharacterized protein</fullName>
    </submittedName>
</protein>
<proteinExistence type="predicted"/>